<dbReference type="OrthoDB" id="3685327at2759"/>
<protein>
    <submittedName>
        <fullName evidence="1">Uncharacterized protein</fullName>
    </submittedName>
</protein>
<name>A0A316YBG9_9BASI</name>
<dbReference type="InParanoid" id="A0A316YBG9"/>
<dbReference type="EMBL" id="KZ819642">
    <property type="protein sequence ID" value="PWN86916.1"/>
    <property type="molecule type" value="Genomic_DNA"/>
</dbReference>
<dbReference type="AlphaFoldDB" id="A0A316YBG9"/>
<sequence length="84" mass="9274">MIDGMRQTWGDEHNYVICHTDHEYQWNGAEGADWGHAHYELDIQIGGTVGYEVYGSNVGGYFKGKGDGGYLNCESLVCSRPGLS</sequence>
<keyword evidence="2" id="KW-1185">Reference proteome</keyword>
<reference evidence="1" key="1">
    <citation type="journal article" date="2018" name="Mol. Biol. Evol.">
        <title>Broad Genomic Sampling Reveals a Smut Pathogenic Ancestry of the Fungal Clade Ustilaginomycotina.</title>
        <authorList>
            <person name="Kijpornyongpan T."/>
            <person name="Mondo S.J."/>
            <person name="Barry K."/>
            <person name="Sandor L."/>
            <person name="Lee J."/>
            <person name="Lipzen A."/>
            <person name="Pangilinan J."/>
            <person name="LaButti K."/>
            <person name="Hainaut M."/>
            <person name="Henrissat B."/>
            <person name="Grigoriev I.V."/>
            <person name="Spatafora J.W."/>
            <person name="Aime M.C."/>
        </authorList>
    </citation>
    <scope>NUCLEOTIDE SEQUENCE [LARGE SCALE GENOMIC DNA]</scope>
    <source>
        <strain evidence="1">MCA 4198</strain>
    </source>
</reference>
<dbReference type="STRING" id="215250.A0A316YBG9"/>
<accession>A0A316YBG9</accession>
<organism evidence="1 2">
    <name type="scientific">Acaromyces ingoldii</name>
    <dbReference type="NCBI Taxonomy" id="215250"/>
    <lineage>
        <taxon>Eukaryota</taxon>
        <taxon>Fungi</taxon>
        <taxon>Dikarya</taxon>
        <taxon>Basidiomycota</taxon>
        <taxon>Ustilaginomycotina</taxon>
        <taxon>Exobasidiomycetes</taxon>
        <taxon>Exobasidiales</taxon>
        <taxon>Cryptobasidiaceae</taxon>
        <taxon>Acaromyces</taxon>
    </lineage>
</organism>
<dbReference type="Proteomes" id="UP000245768">
    <property type="component" value="Unassembled WGS sequence"/>
</dbReference>
<proteinExistence type="predicted"/>
<dbReference type="RefSeq" id="XP_025374114.1">
    <property type="nucleotide sequence ID" value="XM_025519020.1"/>
</dbReference>
<gene>
    <name evidence="1" type="ORF">FA10DRAFT_235151</name>
</gene>
<evidence type="ECO:0000313" key="1">
    <source>
        <dbReference type="EMBL" id="PWN86916.1"/>
    </source>
</evidence>
<evidence type="ECO:0000313" key="2">
    <source>
        <dbReference type="Proteomes" id="UP000245768"/>
    </source>
</evidence>
<dbReference type="GeneID" id="37040936"/>